<evidence type="ECO:0000313" key="3">
    <source>
        <dbReference type="Proteomes" id="UP001240250"/>
    </source>
</evidence>
<sequence>MDDERRTRWRVRLLTWLAAAVVLGVVVGLVYAIHPLLD</sequence>
<keyword evidence="1" id="KW-1133">Transmembrane helix</keyword>
<dbReference type="EMBL" id="JAUSVM010000001">
    <property type="protein sequence ID" value="MDQ0425179.1"/>
    <property type="molecule type" value="Genomic_DNA"/>
</dbReference>
<dbReference type="Proteomes" id="UP001240250">
    <property type="component" value="Unassembled WGS sequence"/>
</dbReference>
<feature type="transmembrane region" description="Helical" evidence="1">
    <location>
        <begin position="12"/>
        <end position="33"/>
    </location>
</feature>
<keyword evidence="3" id="KW-1185">Reference proteome</keyword>
<comment type="caution">
    <text evidence="2">The sequence shown here is derived from an EMBL/GenBank/DDBJ whole genome shotgun (WGS) entry which is preliminary data.</text>
</comment>
<gene>
    <name evidence="2" type="ORF">JO380_001560</name>
</gene>
<dbReference type="GO" id="GO:0051301">
    <property type="term" value="P:cell division"/>
    <property type="evidence" value="ECO:0007669"/>
    <property type="project" value="UniProtKB-KW"/>
</dbReference>
<keyword evidence="1" id="KW-0472">Membrane</keyword>
<evidence type="ECO:0000313" key="2">
    <source>
        <dbReference type="EMBL" id="MDQ0425179.1"/>
    </source>
</evidence>
<proteinExistence type="predicted"/>
<reference evidence="2 3" key="1">
    <citation type="submission" date="2023-07" db="EMBL/GenBank/DDBJ databases">
        <title>Sequencing the genomes of 1000 actinobacteria strains.</title>
        <authorList>
            <person name="Klenk H.-P."/>
        </authorList>
    </citation>
    <scope>NUCLEOTIDE SEQUENCE [LARGE SCALE GENOMIC DNA]</scope>
    <source>
        <strain evidence="2 3">DSM 14785</strain>
    </source>
</reference>
<keyword evidence="2" id="KW-0132">Cell division</keyword>
<evidence type="ECO:0000256" key="1">
    <source>
        <dbReference type="SAM" id="Phobius"/>
    </source>
</evidence>
<organism evidence="2 3">
    <name type="scientific">Cellulomonas iranensis</name>
    <dbReference type="NCBI Taxonomy" id="76862"/>
    <lineage>
        <taxon>Bacteria</taxon>
        <taxon>Bacillati</taxon>
        <taxon>Actinomycetota</taxon>
        <taxon>Actinomycetes</taxon>
        <taxon>Micrococcales</taxon>
        <taxon>Cellulomonadaceae</taxon>
        <taxon>Cellulomonas</taxon>
    </lineage>
</organism>
<keyword evidence="2" id="KW-0131">Cell cycle</keyword>
<keyword evidence="1" id="KW-0812">Transmembrane</keyword>
<accession>A0ABU0GIH9</accession>
<name>A0ABU0GIH9_9CELL</name>
<protein>
    <submittedName>
        <fullName evidence="2">Cell division septal protein FtsQ</fullName>
    </submittedName>
</protein>